<keyword evidence="7" id="KW-0032">Aminotransferase</keyword>
<evidence type="ECO:0000256" key="2">
    <source>
        <dbReference type="ARBA" id="ARBA00037999"/>
    </source>
</evidence>
<comment type="similarity">
    <text evidence="2 5">Belongs to the DegT/DnrJ/EryC1 family.</text>
</comment>
<protein>
    <submittedName>
        <fullName evidence="7">DegT/DnrJ/EryC1/StrS family aminotransferase</fullName>
    </submittedName>
</protein>
<dbReference type="GO" id="GO:0000271">
    <property type="term" value="P:polysaccharide biosynthetic process"/>
    <property type="evidence" value="ECO:0007669"/>
    <property type="project" value="TreeGrafter"/>
</dbReference>
<dbReference type="SUPFAM" id="SSF53383">
    <property type="entry name" value="PLP-dependent transferases"/>
    <property type="match status" value="1"/>
</dbReference>
<dbReference type="PIRSF" id="PIRSF000390">
    <property type="entry name" value="PLP_StrS"/>
    <property type="match status" value="1"/>
</dbReference>
<feature type="active site" description="Proton acceptor" evidence="3">
    <location>
        <position position="186"/>
    </location>
</feature>
<keyword evidence="7" id="KW-0808">Transferase</keyword>
<dbReference type="InterPro" id="IPR015422">
    <property type="entry name" value="PyrdxlP-dep_Trfase_small"/>
</dbReference>
<evidence type="ECO:0000256" key="3">
    <source>
        <dbReference type="PIRSR" id="PIRSR000390-1"/>
    </source>
</evidence>
<dbReference type="PANTHER" id="PTHR30244:SF36">
    <property type="entry name" value="3-OXO-GLUCOSE-6-PHOSPHATE:GLUTAMATE AMINOTRANSFERASE"/>
    <property type="match status" value="1"/>
</dbReference>
<dbReference type="InterPro" id="IPR015424">
    <property type="entry name" value="PyrdxlP-dep_Trfase"/>
</dbReference>
<dbReference type="GO" id="GO:0030170">
    <property type="term" value="F:pyridoxal phosphate binding"/>
    <property type="evidence" value="ECO:0007669"/>
    <property type="project" value="TreeGrafter"/>
</dbReference>
<sequence length="367" mass="41955">MKVPFLDFSKMNEEIRDEIKEAFDRVFESKWYILGKEVEEFERQFASYCGVKHCIGVGNGLEALMLILKGYGIGPGDEVIVPSNTYIATALAVSYVGAKPVFVEPDLETYNINPKLIEEKITDKTRAIIAVHLYGQAAEMDEISDIARRYNLKVIEDAAQAHGAEYKGRKTGSLGDAAGFSFYPGKNLGGFGDGGAVTTNDDELAEKIRYLRNYGSIKKYHHVYKGHNSRLDEMQAAFLRVKLNYLDKWNEERRKIAKLYLENIKNESIILPKEADSRKHVWHLFVIRTKKRDELQKYLEEKEIGTLIHYPIPMHLQKAYSDFNMKEGDLPIAEKISKEVLSLPMWPGMTEGQIQYVIDTLNNWEGE</sequence>
<dbReference type="Pfam" id="PF01041">
    <property type="entry name" value="DegT_DnrJ_EryC1"/>
    <property type="match status" value="1"/>
</dbReference>
<keyword evidence="1 4" id="KW-0663">Pyridoxal phosphate</keyword>
<evidence type="ECO:0000313" key="6">
    <source>
        <dbReference type="EMBL" id="HGQ78048.1"/>
    </source>
</evidence>
<proteinExistence type="inferred from homology"/>
<name>A0A7C4VV60_FERPE</name>
<evidence type="ECO:0000256" key="5">
    <source>
        <dbReference type="RuleBase" id="RU004508"/>
    </source>
</evidence>
<dbReference type="EMBL" id="DSZT01000057">
    <property type="protein sequence ID" value="HGU41664.1"/>
    <property type="molecule type" value="Genomic_DNA"/>
</dbReference>
<accession>A0A7C4VV60</accession>
<dbReference type="FunFam" id="3.40.640.10:FF:000089">
    <property type="entry name" value="Aminotransferase, DegT/DnrJ/EryC1/StrS family"/>
    <property type="match status" value="1"/>
</dbReference>
<dbReference type="Gene3D" id="3.40.640.10">
    <property type="entry name" value="Type I PLP-dependent aspartate aminotransferase-like (Major domain)"/>
    <property type="match status" value="1"/>
</dbReference>
<gene>
    <name evidence="7" type="ORF">ENT72_01890</name>
    <name evidence="6" type="ORF">ENU12_09180</name>
</gene>
<dbReference type="GO" id="GO:0008483">
    <property type="term" value="F:transaminase activity"/>
    <property type="evidence" value="ECO:0007669"/>
    <property type="project" value="UniProtKB-KW"/>
</dbReference>
<dbReference type="EMBL" id="DTBH01000190">
    <property type="protein sequence ID" value="HGQ78048.1"/>
    <property type="molecule type" value="Genomic_DNA"/>
</dbReference>
<feature type="modified residue" description="N6-(pyridoxal phosphate)lysine" evidence="4">
    <location>
        <position position="186"/>
    </location>
</feature>
<dbReference type="Gene3D" id="3.90.1150.10">
    <property type="entry name" value="Aspartate Aminotransferase, domain 1"/>
    <property type="match status" value="1"/>
</dbReference>
<evidence type="ECO:0000256" key="4">
    <source>
        <dbReference type="PIRSR" id="PIRSR000390-2"/>
    </source>
</evidence>
<evidence type="ECO:0000313" key="7">
    <source>
        <dbReference type="EMBL" id="HGU41664.1"/>
    </source>
</evidence>
<comment type="caution">
    <text evidence="7">The sequence shown here is derived from an EMBL/GenBank/DDBJ whole genome shotgun (WGS) entry which is preliminary data.</text>
</comment>
<dbReference type="PANTHER" id="PTHR30244">
    <property type="entry name" value="TRANSAMINASE"/>
    <property type="match status" value="1"/>
</dbReference>
<organism evidence="7">
    <name type="scientific">Fervidobacterium pennivorans</name>
    <dbReference type="NCBI Taxonomy" id="93466"/>
    <lineage>
        <taxon>Bacteria</taxon>
        <taxon>Thermotogati</taxon>
        <taxon>Thermotogota</taxon>
        <taxon>Thermotogae</taxon>
        <taxon>Thermotogales</taxon>
        <taxon>Fervidobacteriaceae</taxon>
        <taxon>Fervidobacterium</taxon>
    </lineage>
</organism>
<dbReference type="AlphaFoldDB" id="A0A7C4VV60"/>
<dbReference type="InterPro" id="IPR000653">
    <property type="entry name" value="DegT/StrS_aminotransferase"/>
</dbReference>
<dbReference type="CDD" id="cd00616">
    <property type="entry name" value="AHBA_syn"/>
    <property type="match status" value="1"/>
</dbReference>
<evidence type="ECO:0000256" key="1">
    <source>
        <dbReference type="ARBA" id="ARBA00022898"/>
    </source>
</evidence>
<reference evidence="7" key="1">
    <citation type="journal article" date="2020" name="mSystems">
        <title>Genome- and Community-Level Interaction Insights into Carbon Utilization and Element Cycling Functions of Hydrothermarchaeota in Hydrothermal Sediment.</title>
        <authorList>
            <person name="Zhou Z."/>
            <person name="Liu Y."/>
            <person name="Xu W."/>
            <person name="Pan J."/>
            <person name="Luo Z.H."/>
            <person name="Li M."/>
        </authorList>
    </citation>
    <scope>NUCLEOTIDE SEQUENCE [LARGE SCALE GENOMIC DNA]</scope>
    <source>
        <strain evidence="7">SpSt-604</strain>
        <strain evidence="6">SpSt-640</strain>
    </source>
</reference>
<dbReference type="InterPro" id="IPR015421">
    <property type="entry name" value="PyrdxlP-dep_Trfase_major"/>
</dbReference>